<dbReference type="Proteomes" id="UP000014629">
    <property type="component" value="Unassembled WGS sequence"/>
</dbReference>
<evidence type="ECO:0000256" key="1">
    <source>
        <dbReference type="SAM" id="MobiDB-lite"/>
    </source>
</evidence>
<evidence type="ECO:0000313" key="3">
    <source>
        <dbReference type="Proteomes" id="UP000014629"/>
    </source>
</evidence>
<keyword evidence="3" id="KW-1185">Reference proteome</keyword>
<name>S3ZM36_9ACTN</name>
<feature type="region of interest" description="Disordered" evidence="1">
    <location>
        <begin position="1"/>
        <end position="34"/>
    </location>
</feature>
<proteinExistence type="predicted"/>
<gene>
    <name evidence="2" type="ORF">STRAU_2728</name>
</gene>
<protein>
    <submittedName>
        <fullName evidence="2">Uncharacterized protein</fullName>
    </submittedName>
</protein>
<dbReference type="AlphaFoldDB" id="S3ZM36"/>
<feature type="compositionally biased region" description="Basic residues" evidence="1">
    <location>
        <begin position="22"/>
        <end position="34"/>
    </location>
</feature>
<accession>S3ZM36</accession>
<reference evidence="2 3" key="1">
    <citation type="submission" date="2013-02" db="EMBL/GenBank/DDBJ databases">
        <title>Draft Genome Sequence of Streptomyces aurantiacus, Which Produces Setomimycin.</title>
        <authorList>
            <person name="Gruening B.A."/>
            <person name="Praeg A."/>
            <person name="Erxleben A."/>
            <person name="Guenther S."/>
            <person name="Mueller M."/>
        </authorList>
    </citation>
    <scope>NUCLEOTIDE SEQUENCE [LARGE SCALE GENOMIC DNA]</scope>
    <source>
        <strain evidence="2 3">JA 4570</strain>
    </source>
</reference>
<comment type="caution">
    <text evidence="2">The sequence shown here is derived from an EMBL/GenBank/DDBJ whole genome shotgun (WGS) entry which is preliminary data.</text>
</comment>
<sequence>MSQWAPTEVRGGAGCGQAAARPRPRRPAPPTHRR</sequence>
<dbReference type="EMBL" id="AOPZ01000109">
    <property type="protein sequence ID" value="EPH44288.1"/>
    <property type="molecule type" value="Genomic_DNA"/>
</dbReference>
<organism evidence="2 3">
    <name type="scientific">Streptomyces aurantiacus JA 4570</name>
    <dbReference type="NCBI Taxonomy" id="1286094"/>
    <lineage>
        <taxon>Bacteria</taxon>
        <taxon>Bacillati</taxon>
        <taxon>Actinomycetota</taxon>
        <taxon>Actinomycetes</taxon>
        <taxon>Kitasatosporales</taxon>
        <taxon>Streptomycetaceae</taxon>
        <taxon>Streptomyces</taxon>
        <taxon>Streptomyces aurantiacus group</taxon>
    </lineage>
</organism>
<evidence type="ECO:0000313" key="2">
    <source>
        <dbReference type="EMBL" id="EPH44288.1"/>
    </source>
</evidence>